<organism evidence="1 2">
    <name type="scientific">Lacticaseibacillus styriensis</name>
    <dbReference type="NCBI Taxonomy" id="3068306"/>
    <lineage>
        <taxon>Bacteria</taxon>
        <taxon>Bacillati</taxon>
        <taxon>Bacillota</taxon>
        <taxon>Bacilli</taxon>
        <taxon>Lactobacillales</taxon>
        <taxon>Lactobacillaceae</taxon>
        <taxon>Lacticaseibacillus</taxon>
    </lineage>
</organism>
<proteinExistence type="predicted"/>
<accession>A0ABY9LD65</accession>
<gene>
    <name evidence="1" type="ORF">LACSTY_002426</name>
</gene>
<keyword evidence="2" id="KW-1185">Reference proteome</keyword>
<dbReference type="EMBL" id="CP132483">
    <property type="protein sequence ID" value="WLV80360.1"/>
    <property type="molecule type" value="Genomic_DNA"/>
</dbReference>
<dbReference type="RefSeq" id="WP_161492250.1">
    <property type="nucleotide sequence ID" value="NZ_CP132483.1"/>
</dbReference>
<protein>
    <submittedName>
        <fullName evidence="1">Uncharacterized protein</fullName>
    </submittedName>
</protein>
<dbReference type="Proteomes" id="UP001230566">
    <property type="component" value="Chromosome"/>
</dbReference>
<evidence type="ECO:0000313" key="2">
    <source>
        <dbReference type="Proteomes" id="UP001230566"/>
    </source>
</evidence>
<evidence type="ECO:0000313" key="1">
    <source>
        <dbReference type="EMBL" id="WLV80360.1"/>
    </source>
</evidence>
<name>A0ABY9LD65_9LACO</name>
<reference evidence="1 2" key="1">
    <citation type="submission" date="2023-08" db="EMBL/GenBank/DDBJ databases">
        <authorList>
            <person name="Buchebner-Jance M."/>
        </authorList>
    </citation>
    <scope>NUCLEOTIDE SEQUENCE [LARGE SCALE GENOMIC DNA]</scope>
    <source>
        <strain evidence="1 2">NCIMB 15473</strain>
    </source>
</reference>
<sequence>MLMTIVGIASSIETSSWLASLMSRVNITDFWIRIIHDEVILGIMPL</sequence>